<gene>
    <name evidence="2" type="ORF">NQU55_07455</name>
</gene>
<reference evidence="2" key="1">
    <citation type="submission" date="2022-06" db="EMBL/GenBank/DDBJ databases">
        <title>WGS of actinobacteria.</title>
        <authorList>
            <person name="Thawai C."/>
        </authorList>
    </citation>
    <scope>NUCLEOTIDE SEQUENCE</scope>
    <source>
        <strain evidence="2">AA8</strain>
    </source>
</reference>
<comment type="caution">
    <text evidence="2">The sequence shown here is derived from an EMBL/GenBank/DDBJ whole genome shotgun (WGS) entry which is preliminary data.</text>
</comment>
<dbReference type="Proteomes" id="UP001142374">
    <property type="component" value="Unassembled WGS sequence"/>
</dbReference>
<dbReference type="RefSeq" id="WP_168091200.1">
    <property type="nucleotide sequence ID" value="NZ_JAATER010000015.1"/>
</dbReference>
<sequence length="83" mass="8502">MSDQEAEATEAPEPSGTLELSDRDGVLSLTLSGGEAIPRNIPVLDESGKLLAVYTAGPPAPPAPPVAEAVPDVLTERTVVDLP</sequence>
<evidence type="ECO:0000313" key="3">
    <source>
        <dbReference type="Proteomes" id="UP001142374"/>
    </source>
</evidence>
<keyword evidence="3" id="KW-1185">Reference proteome</keyword>
<evidence type="ECO:0000313" key="2">
    <source>
        <dbReference type="EMBL" id="MCQ8769615.1"/>
    </source>
</evidence>
<accession>A0A9X2LE85</accession>
<dbReference type="AlphaFoldDB" id="A0A9X2LE85"/>
<dbReference type="EMBL" id="JANIID010000004">
    <property type="protein sequence ID" value="MCQ8769615.1"/>
    <property type="molecule type" value="Genomic_DNA"/>
</dbReference>
<protein>
    <submittedName>
        <fullName evidence="2">Uncharacterized protein</fullName>
    </submittedName>
</protein>
<feature type="compositionally biased region" description="Acidic residues" evidence="1">
    <location>
        <begin position="1"/>
        <end position="10"/>
    </location>
</feature>
<evidence type="ECO:0000256" key="1">
    <source>
        <dbReference type="SAM" id="MobiDB-lite"/>
    </source>
</evidence>
<organism evidence="2 3">
    <name type="scientific">Streptomyces telluris</name>
    <dbReference type="NCBI Taxonomy" id="2720021"/>
    <lineage>
        <taxon>Bacteria</taxon>
        <taxon>Bacillati</taxon>
        <taxon>Actinomycetota</taxon>
        <taxon>Actinomycetes</taxon>
        <taxon>Kitasatosporales</taxon>
        <taxon>Streptomycetaceae</taxon>
        <taxon>Streptomyces</taxon>
    </lineage>
</organism>
<name>A0A9X2LE85_9ACTN</name>
<feature type="region of interest" description="Disordered" evidence="1">
    <location>
        <begin position="1"/>
        <end position="24"/>
    </location>
</feature>
<proteinExistence type="predicted"/>